<organism evidence="3 4">
    <name type="scientific">Virgibacillus halodenitrificans</name>
    <name type="common">Bacillus halodenitrificans</name>
    <dbReference type="NCBI Taxonomy" id="1482"/>
    <lineage>
        <taxon>Bacteria</taxon>
        <taxon>Bacillati</taxon>
        <taxon>Bacillota</taxon>
        <taxon>Bacilli</taxon>
        <taxon>Bacillales</taxon>
        <taxon>Bacillaceae</taxon>
        <taxon>Virgibacillus</taxon>
    </lineage>
</organism>
<dbReference type="KEGG" id="vhl:BME96_01280"/>
<dbReference type="Gene3D" id="3.40.710.10">
    <property type="entry name" value="DD-peptidase/beta-lactamase superfamily"/>
    <property type="match status" value="1"/>
</dbReference>
<feature type="transmembrane region" description="Helical" evidence="1">
    <location>
        <begin position="551"/>
        <end position="573"/>
    </location>
</feature>
<dbReference type="InterPro" id="IPR050491">
    <property type="entry name" value="AmpC-like"/>
</dbReference>
<dbReference type="PANTHER" id="PTHR46825:SF9">
    <property type="entry name" value="BETA-LACTAMASE-RELATED DOMAIN-CONTAINING PROTEIN"/>
    <property type="match status" value="1"/>
</dbReference>
<dbReference type="Pfam" id="PF00144">
    <property type="entry name" value="Beta-lactamase"/>
    <property type="match status" value="1"/>
</dbReference>
<evidence type="ECO:0000259" key="2">
    <source>
        <dbReference type="Pfam" id="PF00144"/>
    </source>
</evidence>
<dbReference type="AlphaFoldDB" id="A0AAC9IXB1"/>
<sequence>MRKYNNNIFMAFICFLLLWMLFGYNPQITSSANEHAFLENKLENYIVKHEENIAGLATIMVVDDKITYKMKGYSNIEKEVPVNENTVFEWASVSKVLIWISVLQLVEAGKLDLETNIEIYLPNDFHYPKNFEEPITMYDLMHHSAGFDDSYTDLMIHQTTKKTSLREVLESADIKQVFSPGDVVAYSNYGSGLAAYIVEEVSGIDYREYVRKNIFEPLHMTKTAIDPHQDDNKWVKEQRKKVHGYSNALRLIQSNNFSIPMFPAGSVMGTAGDMQKLLQALLAEDGAPLFKNNRTITQLFEPTLFYPKTNIPRIANGLFYLPSKSPGVFGHGGNSKAFSSSFYVDRINRMGVLVLTNMKDESTFTHGIPELVFGKYEHVESDLHLENSSQWKGIYEPARLPRHGFSKLYGLFLRSHTKQQGSDAIRINDLYYSQLEPGIYKTDDDFSMYSVDVYSENPQNKKILSSTYSDLLYIPSYKHFLEWAIIILGLLAFMFSVIYVIVTLCKRIWSKKNLQIFHFTQHLLNILMFTNVLWIVFKTLSMVSYSFLKPFLTLNLIYVVIVLVISGFLIIKLKRNRLVNYNKRISVMTIMSAGILCINILYWEIYY</sequence>
<keyword evidence="1" id="KW-0812">Transmembrane</keyword>
<gene>
    <name evidence="3" type="ORF">BME96_01280</name>
</gene>
<evidence type="ECO:0000313" key="3">
    <source>
        <dbReference type="EMBL" id="APC46905.1"/>
    </source>
</evidence>
<evidence type="ECO:0000313" key="4">
    <source>
        <dbReference type="Proteomes" id="UP000182945"/>
    </source>
</evidence>
<protein>
    <submittedName>
        <fullName evidence="3">Methicillin resistance protein FmtA</fullName>
    </submittedName>
</protein>
<feature type="transmembrane region" description="Helical" evidence="1">
    <location>
        <begin position="523"/>
        <end position="545"/>
    </location>
</feature>
<dbReference type="EMBL" id="CP017962">
    <property type="protein sequence ID" value="APC46905.1"/>
    <property type="molecule type" value="Genomic_DNA"/>
</dbReference>
<reference evidence="3 4" key="1">
    <citation type="submission" date="2016-11" db="EMBL/GenBank/DDBJ databases">
        <title>Complete genome sequencing of Virgibacillus halodenitrificans PDB-F2.</title>
        <authorList>
            <person name="Sun Z."/>
            <person name="Zhou Y."/>
            <person name="Li H."/>
        </authorList>
    </citation>
    <scope>NUCLEOTIDE SEQUENCE [LARGE SCALE GENOMIC DNA]</scope>
    <source>
        <strain evidence="3 4">PDB-F2</strain>
    </source>
</reference>
<feature type="transmembrane region" description="Helical" evidence="1">
    <location>
        <begin position="585"/>
        <end position="603"/>
    </location>
</feature>
<evidence type="ECO:0000256" key="1">
    <source>
        <dbReference type="SAM" id="Phobius"/>
    </source>
</evidence>
<dbReference type="PANTHER" id="PTHR46825">
    <property type="entry name" value="D-ALANYL-D-ALANINE-CARBOXYPEPTIDASE/ENDOPEPTIDASE AMPH"/>
    <property type="match status" value="1"/>
</dbReference>
<dbReference type="InterPro" id="IPR012338">
    <property type="entry name" value="Beta-lactam/transpept-like"/>
</dbReference>
<proteinExistence type="predicted"/>
<dbReference type="SUPFAM" id="SSF56601">
    <property type="entry name" value="beta-lactamase/transpeptidase-like"/>
    <property type="match status" value="1"/>
</dbReference>
<keyword evidence="1" id="KW-1133">Transmembrane helix</keyword>
<feature type="transmembrane region" description="Helical" evidence="1">
    <location>
        <begin position="480"/>
        <end position="502"/>
    </location>
</feature>
<dbReference type="Proteomes" id="UP000182945">
    <property type="component" value="Chromosome"/>
</dbReference>
<name>A0AAC9IXB1_VIRHA</name>
<accession>A0AAC9IXB1</accession>
<feature type="domain" description="Beta-lactamase-related" evidence="2">
    <location>
        <begin position="49"/>
        <end position="361"/>
    </location>
</feature>
<keyword evidence="1" id="KW-0472">Membrane</keyword>
<dbReference type="GeneID" id="71513009"/>
<dbReference type="RefSeq" id="WP_071648075.1">
    <property type="nucleotide sequence ID" value="NZ_CP017962.1"/>
</dbReference>
<dbReference type="InterPro" id="IPR001466">
    <property type="entry name" value="Beta-lactam-related"/>
</dbReference>